<dbReference type="SUPFAM" id="SSF53850">
    <property type="entry name" value="Periplasmic binding protein-like II"/>
    <property type="match status" value="1"/>
</dbReference>
<dbReference type="Proteomes" id="UP001243009">
    <property type="component" value="Unassembled WGS sequence"/>
</dbReference>
<dbReference type="EMBL" id="JAUTWS010000002">
    <property type="protein sequence ID" value="MDO9707111.1"/>
    <property type="molecule type" value="Genomic_DNA"/>
</dbReference>
<dbReference type="Gene3D" id="3.40.190.10">
    <property type="entry name" value="Periplasmic binding protein-like II"/>
    <property type="match status" value="2"/>
</dbReference>
<dbReference type="RefSeq" id="WP_305101985.1">
    <property type="nucleotide sequence ID" value="NZ_JAUTWS010000002.1"/>
</dbReference>
<proteinExistence type="predicted"/>
<evidence type="ECO:0000256" key="1">
    <source>
        <dbReference type="ARBA" id="ARBA00022729"/>
    </source>
</evidence>
<evidence type="ECO:0000256" key="2">
    <source>
        <dbReference type="SAM" id="SignalP"/>
    </source>
</evidence>
<protein>
    <submittedName>
        <fullName evidence="4">Transporter substrate-binding domain-containing protein</fullName>
    </submittedName>
</protein>
<name>A0ABT9DT85_9PROT</name>
<dbReference type="PANTHER" id="PTHR35936:SF17">
    <property type="entry name" value="ARGININE-BINDING EXTRACELLULAR PROTEIN ARTP"/>
    <property type="match status" value="1"/>
</dbReference>
<evidence type="ECO:0000313" key="4">
    <source>
        <dbReference type="EMBL" id="MDO9707111.1"/>
    </source>
</evidence>
<gene>
    <name evidence="4" type="ORF">Q7A36_02070</name>
</gene>
<keyword evidence="5" id="KW-1185">Reference proteome</keyword>
<sequence length="273" mass="28772">MLRRRALLAAMGAALATPAAAQAPRPDGTPRMSPEVVSQLAPTGVLRAAINMGNFLLVTGKTPEGEPEGVSPDMARTIAQRLGVPLKLVPYARPNEIADAAESGAWDIANIGAEPQRAAKISFTAAYCEIEATYLVPGGSAITSIAEVDRPDLRIYSGAGAAYTLWLERNIKQAQLVLVPGGGSAAFKKFMEDKGEVYAGLRPGLLTDVEAQPGARILDGQFMAVQQAIGTPKPNEAGFAWLRDFVEDAKRSGLVAEFIAKHKVRGLSVAPLA</sequence>
<dbReference type="Pfam" id="PF00497">
    <property type="entry name" value="SBP_bac_3"/>
    <property type="match status" value="1"/>
</dbReference>
<evidence type="ECO:0000313" key="5">
    <source>
        <dbReference type="Proteomes" id="UP001243009"/>
    </source>
</evidence>
<accession>A0ABT9DT85</accession>
<dbReference type="SMART" id="SM00062">
    <property type="entry name" value="PBPb"/>
    <property type="match status" value="1"/>
</dbReference>
<comment type="caution">
    <text evidence="4">The sequence shown here is derived from an EMBL/GenBank/DDBJ whole genome shotgun (WGS) entry which is preliminary data.</text>
</comment>
<feature type="chain" id="PRO_5047059639" evidence="2">
    <location>
        <begin position="22"/>
        <end position="273"/>
    </location>
</feature>
<evidence type="ECO:0000259" key="3">
    <source>
        <dbReference type="SMART" id="SM00062"/>
    </source>
</evidence>
<keyword evidence="1 2" id="KW-0732">Signal</keyword>
<feature type="signal peptide" evidence="2">
    <location>
        <begin position="1"/>
        <end position="21"/>
    </location>
</feature>
<dbReference type="PANTHER" id="PTHR35936">
    <property type="entry name" value="MEMBRANE-BOUND LYTIC MUREIN TRANSGLYCOSYLASE F"/>
    <property type="match status" value="1"/>
</dbReference>
<dbReference type="InterPro" id="IPR001638">
    <property type="entry name" value="Solute-binding_3/MltF_N"/>
</dbReference>
<feature type="domain" description="Solute-binding protein family 3/N-terminal" evidence="3">
    <location>
        <begin position="45"/>
        <end position="262"/>
    </location>
</feature>
<organism evidence="4 5">
    <name type="scientific">Paracraurococcus lichenis</name>
    <dbReference type="NCBI Taxonomy" id="3064888"/>
    <lineage>
        <taxon>Bacteria</taxon>
        <taxon>Pseudomonadati</taxon>
        <taxon>Pseudomonadota</taxon>
        <taxon>Alphaproteobacteria</taxon>
        <taxon>Acetobacterales</taxon>
        <taxon>Roseomonadaceae</taxon>
        <taxon>Paracraurococcus</taxon>
    </lineage>
</organism>
<reference evidence="4 5" key="1">
    <citation type="submission" date="2023-08" db="EMBL/GenBank/DDBJ databases">
        <title>The draft genome sequence of Paracraurococcus sp. LOR1-02.</title>
        <authorList>
            <person name="Kingkaew E."/>
            <person name="Tanasupawat S."/>
        </authorList>
    </citation>
    <scope>NUCLEOTIDE SEQUENCE [LARGE SCALE GENOMIC DNA]</scope>
    <source>
        <strain evidence="4 5">LOR1-02</strain>
    </source>
</reference>